<reference evidence="1 2" key="1">
    <citation type="submission" date="2024-09" db="EMBL/GenBank/DDBJ databases">
        <title>Chromosome-scale assembly of Riccia fluitans.</title>
        <authorList>
            <person name="Paukszto L."/>
            <person name="Sawicki J."/>
            <person name="Karawczyk K."/>
            <person name="Piernik-Szablinska J."/>
            <person name="Szczecinska M."/>
            <person name="Mazdziarz M."/>
        </authorList>
    </citation>
    <scope>NUCLEOTIDE SEQUENCE [LARGE SCALE GENOMIC DNA]</scope>
    <source>
        <strain evidence="1">Rf_01</strain>
        <tissue evidence="1">Aerial parts of the thallus</tissue>
    </source>
</reference>
<proteinExistence type="predicted"/>
<organism evidence="1 2">
    <name type="scientific">Riccia fluitans</name>
    <dbReference type="NCBI Taxonomy" id="41844"/>
    <lineage>
        <taxon>Eukaryota</taxon>
        <taxon>Viridiplantae</taxon>
        <taxon>Streptophyta</taxon>
        <taxon>Embryophyta</taxon>
        <taxon>Marchantiophyta</taxon>
        <taxon>Marchantiopsida</taxon>
        <taxon>Marchantiidae</taxon>
        <taxon>Marchantiales</taxon>
        <taxon>Ricciaceae</taxon>
        <taxon>Riccia</taxon>
    </lineage>
</organism>
<name>A0ABD1Y1E7_9MARC</name>
<evidence type="ECO:0000313" key="1">
    <source>
        <dbReference type="EMBL" id="KAL2620244.1"/>
    </source>
</evidence>
<protein>
    <submittedName>
        <fullName evidence="1">Uncharacterized protein</fullName>
    </submittedName>
</protein>
<comment type="caution">
    <text evidence="1">The sequence shown here is derived from an EMBL/GenBank/DDBJ whole genome shotgun (WGS) entry which is preliminary data.</text>
</comment>
<gene>
    <name evidence="1" type="ORF">R1flu_000449</name>
</gene>
<accession>A0ABD1Y1E7</accession>
<evidence type="ECO:0000313" key="2">
    <source>
        <dbReference type="Proteomes" id="UP001605036"/>
    </source>
</evidence>
<dbReference type="AlphaFoldDB" id="A0ABD1Y1E7"/>
<dbReference type="Proteomes" id="UP001605036">
    <property type="component" value="Unassembled WGS sequence"/>
</dbReference>
<sequence length="106" mass="12350">MLVLLAIAHVDPRIADYRPNWHMWVSFEIRGQLGHGSNDKFSGGKFREGWQAIVRIVCVDFLAKQAIARHELEPLLLEARNAFTNTRIEWDRGQVEDHVHRYSREG</sequence>
<dbReference type="EMBL" id="JBHFFA010000006">
    <property type="protein sequence ID" value="KAL2620244.1"/>
    <property type="molecule type" value="Genomic_DNA"/>
</dbReference>
<keyword evidence="2" id="KW-1185">Reference proteome</keyword>